<dbReference type="PANTHER" id="PTHR34596">
    <property type="entry name" value="CHITOPORIN"/>
    <property type="match status" value="1"/>
</dbReference>
<keyword evidence="3 4" id="KW-0732">Signal</keyword>
<dbReference type="GO" id="GO:0015288">
    <property type="term" value="F:porin activity"/>
    <property type="evidence" value="ECO:0007669"/>
    <property type="project" value="TreeGrafter"/>
</dbReference>
<comment type="similarity">
    <text evidence="1">Belongs to the outer membrane porin (Opr) (TC 1.B.25) family.</text>
</comment>
<dbReference type="Pfam" id="PF03573">
    <property type="entry name" value="OprD"/>
    <property type="match status" value="1"/>
</dbReference>
<dbReference type="PANTHER" id="PTHR34596:SF2">
    <property type="entry name" value="CHITOPORIN"/>
    <property type="match status" value="1"/>
</dbReference>
<evidence type="ECO:0000256" key="2">
    <source>
        <dbReference type="ARBA" id="ARBA00022448"/>
    </source>
</evidence>
<evidence type="ECO:0000256" key="1">
    <source>
        <dbReference type="ARBA" id="ARBA00009075"/>
    </source>
</evidence>
<keyword evidence="2" id="KW-0813">Transport</keyword>
<evidence type="ECO:0000313" key="6">
    <source>
        <dbReference type="Proteomes" id="UP000030060"/>
    </source>
</evidence>
<proteinExistence type="inferred from homology"/>
<name>A0A0A1Z8A1_PSEFL</name>
<feature type="signal peptide" evidence="4">
    <location>
        <begin position="1"/>
        <end position="22"/>
    </location>
</feature>
<feature type="chain" id="PRO_5001996978" evidence="4">
    <location>
        <begin position="23"/>
        <end position="440"/>
    </location>
</feature>
<dbReference type="EMBL" id="ASGY01000029">
    <property type="protein sequence ID" value="KGE69216.1"/>
    <property type="molecule type" value="Genomic_DNA"/>
</dbReference>
<protein>
    <submittedName>
        <fullName evidence="5">Porin</fullName>
    </submittedName>
</protein>
<dbReference type="OrthoDB" id="6759120at2"/>
<dbReference type="InterPro" id="IPR023614">
    <property type="entry name" value="Porin_dom_sf"/>
</dbReference>
<evidence type="ECO:0000313" key="5">
    <source>
        <dbReference type="EMBL" id="KGE69216.1"/>
    </source>
</evidence>
<organism evidence="5 6">
    <name type="scientific">Pseudomonas fluorescens LMG 5329</name>
    <dbReference type="NCBI Taxonomy" id="1324332"/>
    <lineage>
        <taxon>Bacteria</taxon>
        <taxon>Pseudomonadati</taxon>
        <taxon>Pseudomonadota</taxon>
        <taxon>Gammaproteobacteria</taxon>
        <taxon>Pseudomonadales</taxon>
        <taxon>Pseudomonadaceae</taxon>
        <taxon>Pseudomonas</taxon>
    </lineage>
</organism>
<dbReference type="RefSeq" id="WP_038843302.1">
    <property type="nucleotide sequence ID" value="NZ_ASGY01000029.1"/>
</dbReference>
<comment type="caution">
    <text evidence="5">The sequence shown here is derived from an EMBL/GenBank/DDBJ whole genome shotgun (WGS) entry which is preliminary data.</text>
</comment>
<evidence type="ECO:0000256" key="3">
    <source>
        <dbReference type="ARBA" id="ARBA00022729"/>
    </source>
</evidence>
<dbReference type="AlphaFoldDB" id="A0A0A1Z8A1"/>
<dbReference type="Proteomes" id="UP000030060">
    <property type="component" value="Unassembled WGS sequence"/>
</dbReference>
<dbReference type="InterPro" id="IPR005318">
    <property type="entry name" value="OM_porin_bac"/>
</dbReference>
<dbReference type="Gene3D" id="2.40.160.10">
    <property type="entry name" value="Porin"/>
    <property type="match status" value="1"/>
</dbReference>
<evidence type="ECO:0000256" key="4">
    <source>
        <dbReference type="SAM" id="SignalP"/>
    </source>
</evidence>
<sequence length="440" mass="46855">MIKQSSLLALAVCAGISQLAFAETVTDQADSKGFIEGSSVTGLLRNYYMNRNREGGRADNIDWTQGAMLNYASGFTQGTIGFGVDAYAYGGLKLDATHADAGTGNLPTDRHGDPEDAYGSVGAAVKIKISKTQLKFGDMQPTAPVFATGGTRLLPQTATGFDLTSSEIAGLDLEAGHFTSTNSGMTSNHDHDIYATYANIAANSASFVGGKYTFSPSLSATVYAGELEDIWRQYYTNLNYVIPLAHDQSLALDGNLYRTLDTGSAKAGAINNTTYSLAAAYSFLQAHTLTLSFQKVHGDTPFDYIGTGNNGAGEGGDSVYLANSVQWGDFNGPGEQSWGIRYDLNMASYGVPGLSFMGRYINGSDINGTHTPDHSAYVGDYGADGAHHETDLEAKYVIQSGPAKNLSLRVRDAIVASNADQRDGDLNELRLIVDYPFTLL</sequence>
<dbReference type="GO" id="GO:0016020">
    <property type="term" value="C:membrane"/>
    <property type="evidence" value="ECO:0007669"/>
    <property type="project" value="InterPro"/>
</dbReference>
<accession>A0A0A1Z8A1</accession>
<gene>
    <name evidence="5" type="ORF">K814_0103990</name>
</gene>
<reference evidence="5 6" key="1">
    <citation type="journal article" date="2013" name="Genome Announc.">
        <title>Draft Genome Sequence of Pseudomonas fluorescens LMG 5329, a White Line-Inducing Principle-Producing Bioindicator for the Mushroom Pathogen Pseudomonas tolaasii.</title>
        <authorList>
            <person name="Ghequire M.G."/>
            <person name="Rokni-Zadeh H."/>
            <person name="Zarrineh P."/>
            <person name="De Mot R."/>
        </authorList>
    </citation>
    <scope>NUCLEOTIDE SEQUENCE [LARGE SCALE GENOMIC DNA]</scope>
    <source>
        <strain evidence="5 6">LMG 5329</strain>
    </source>
</reference>